<keyword evidence="2" id="KW-1185">Reference proteome</keyword>
<evidence type="ECO:0000313" key="1">
    <source>
        <dbReference type="EnsemblPlants" id="Zm00001eb198270_P001"/>
    </source>
</evidence>
<reference evidence="1" key="2">
    <citation type="submission" date="2019-07" db="EMBL/GenBank/DDBJ databases">
        <authorList>
            <person name="Seetharam A."/>
            <person name="Woodhouse M."/>
            <person name="Cannon E."/>
        </authorList>
    </citation>
    <scope>NUCLEOTIDE SEQUENCE [LARGE SCALE GENOMIC DNA]</scope>
    <source>
        <strain evidence="1">cv. B73</strain>
    </source>
</reference>
<sequence>MGLEMPSASETLLFMAAPGAENPWGPPISPEDVAAMNDVIVKALGLTLLVVVGGNGLPCTDERWYMWLPLAVSAAATTAGTDPNGGATKLLPLRGAGLQFLHIV</sequence>
<dbReference type="Gramene" id="Zm00001eb198270_T001">
    <property type="protein sequence ID" value="Zm00001eb198270_P001"/>
    <property type="gene ID" value="Zm00001eb198270"/>
</dbReference>
<dbReference type="InParanoid" id="A0A804NZN6"/>
<dbReference type="EnsemblPlants" id="Zm00001eb198270_T001">
    <property type="protein sequence ID" value="Zm00001eb198270_P001"/>
    <property type="gene ID" value="Zm00001eb198270"/>
</dbReference>
<proteinExistence type="predicted"/>
<reference evidence="1" key="3">
    <citation type="submission" date="2021-05" db="UniProtKB">
        <authorList>
            <consortium name="EnsemblPlants"/>
        </authorList>
    </citation>
    <scope>IDENTIFICATION</scope>
    <source>
        <strain evidence="1">cv. B73</strain>
    </source>
</reference>
<accession>A0A804NZN6</accession>
<dbReference type="AlphaFoldDB" id="A0A804NZN6"/>
<reference evidence="2" key="1">
    <citation type="journal article" date="2009" name="Science">
        <title>The B73 maize genome: complexity, diversity, and dynamics.</title>
        <authorList>
            <person name="Schnable P.S."/>
            <person name="Ware D."/>
            <person name="Fulton R.S."/>
            <person name="Stein J.C."/>
            <person name="Wei F."/>
            <person name="Pasternak S."/>
            <person name="Liang C."/>
            <person name="Zhang J."/>
            <person name="Fulton L."/>
            <person name="Graves T.A."/>
            <person name="Minx P."/>
            <person name="Reily A.D."/>
            <person name="Courtney L."/>
            <person name="Kruchowski S.S."/>
            <person name="Tomlinson C."/>
            <person name="Strong C."/>
            <person name="Delehaunty K."/>
            <person name="Fronick C."/>
            <person name="Courtney B."/>
            <person name="Rock S.M."/>
            <person name="Belter E."/>
            <person name="Du F."/>
            <person name="Kim K."/>
            <person name="Abbott R.M."/>
            <person name="Cotton M."/>
            <person name="Levy A."/>
            <person name="Marchetto P."/>
            <person name="Ochoa K."/>
            <person name="Jackson S.M."/>
            <person name="Gillam B."/>
            <person name="Chen W."/>
            <person name="Yan L."/>
            <person name="Higginbotham J."/>
            <person name="Cardenas M."/>
            <person name="Waligorski J."/>
            <person name="Applebaum E."/>
            <person name="Phelps L."/>
            <person name="Falcone J."/>
            <person name="Kanchi K."/>
            <person name="Thane T."/>
            <person name="Scimone A."/>
            <person name="Thane N."/>
            <person name="Henke J."/>
            <person name="Wang T."/>
            <person name="Ruppert J."/>
            <person name="Shah N."/>
            <person name="Rotter K."/>
            <person name="Hodges J."/>
            <person name="Ingenthron E."/>
            <person name="Cordes M."/>
            <person name="Kohlberg S."/>
            <person name="Sgro J."/>
            <person name="Delgado B."/>
            <person name="Mead K."/>
            <person name="Chinwalla A."/>
            <person name="Leonard S."/>
            <person name="Crouse K."/>
            <person name="Collura K."/>
            <person name="Kudrna D."/>
            <person name="Currie J."/>
            <person name="He R."/>
            <person name="Angelova A."/>
            <person name="Rajasekar S."/>
            <person name="Mueller T."/>
            <person name="Lomeli R."/>
            <person name="Scara G."/>
            <person name="Ko A."/>
            <person name="Delaney K."/>
            <person name="Wissotski M."/>
            <person name="Lopez G."/>
            <person name="Campos D."/>
            <person name="Braidotti M."/>
            <person name="Ashley E."/>
            <person name="Golser W."/>
            <person name="Kim H."/>
            <person name="Lee S."/>
            <person name="Lin J."/>
            <person name="Dujmic Z."/>
            <person name="Kim W."/>
            <person name="Talag J."/>
            <person name="Zuccolo A."/>
            <person name="Fan C."/>
            <person name="Sebastian A."/>
            <person name="Kramer M."/>
            <person name="Spiegel L."/>
            <person name="Nascimento L."/>
            <person name="Zutavern T."/>
            <person name="Miller B."/>
            <person name="Ambroise C."/>
            <person name="Muller S."/>
            <person name="Spooner W."/>
            <person name="Narechania A."/>
            <person name="Ren L."/>
            <person name="Wei S."/>
            <person name="Kumari S."/>
            <person name="Faga B."/>
            <person name="Levy M.J."/>
            <person name="McMahan L."/>
            <person name="Van Buren P."/>
            <person name="Vaughn M.W."/>
            <person name="Ying K."/>
            <person name="Yeh C.-T."/>
            <person name="Emrich S.J."/>
            <person name="Jia Y."/>
            <person name="Kalyanaraman A."/>
            <person name="Hsia A.-P."/>
            <person name="Barbazuk W.B."/>
            <person name="Baucom R.S."/>
            <person name="Brutnell T.P."/>
            <person name="Carpita N.C."/>
            <person name="Chaparro C."/>
            <person name="Chia J.-M."/>
            <person name="Deragon J.-M."/>
            <person name="Estill J.C."/>
            <person name="Fu Y."/>
            <person name="Jeddeloh J.A."/>
            <person name="Han Y."/>
            <person name="Lee H."/>
            <person name="Li P."/>
            <person name="Lisch D.R."/>
            <person name="Liu S."/>
            <person name="Liu Z."/>
            <person name="Nagel D.H."/>
            <person name="McCann M.C."/>
            <person name="SanMiguel P."/>
            <person name="Myers A.M."/>
            <person name="Nettleton D."/>
            <person name="Nguyen J."/>
            <person name="Penning B.W."/>
            <person name="Ponnala L."/>
            <person name="Schneider K.L."/>
            <person name="Schwartz D.C."/>
            <person name="Sharma A."/>
            <person name="Soderlund C."/>
            <person name="Springer N.M."/>
            <person name="Sun Q."/>
            <person name="Wang H."/>
            <person name="Waterman M."/>
            <person name="Westerman R."/>
            <person name="Wolfgruber T.K."/>
            <person name="Yang L."/>
            <person name="Yu Y."/>
            <person name="Zhang L."/>
            <person name="Zhou S."/>
            <person name="Zhu Q."/>
            <person name="Bennetzen J.L."/>
            <person name="Dawe R.K."/>
            <person name="Jiang J."/>
            <person name="Jiang N."/>
            <person name="Presting G.G."/>
            <person name="Wessler S.R."/>
            <person name="Aluru S."/>
            <person name="Martienssen R.A."/>
            <person name="Clifton S.W."/>
            <person name="McCombie W.R."/>
            <person name="Wing R.A."/>
            <person name="Wilson R.K."/>
        </authorList>
    </citation>
    <scope>NUCLEOTIDE SEQUENCE [LARGE SCALE GENOMIC DNA]</scope>
    <source>
        <strain evidence="2">cv. B73</strain>
    </source>
</reference>
<organism evidence="1 2">
    <name type="scientific">Zea mays</name>
    <name type="common">Maize</name>
    <dbReference type="NCBI Taxonomy" id="4577"/>
    <lineage>
        <taxon>Eukaryota</taxon>
        <taxon>Viridiplantae</taxon>
        <taxon>Streptophyta</taxon>
        <taxon>Embryophyta</taxon>
        <taxon>Tracheophyta</taxon>
        <taxon>Spermatophyta</taxon>
        <taxon>Magnoliopsida</taxon>
        <taxon>Liliopsida</taxon>
        <taxon>Poales</taxon>
        <taxon>Poaceae</taxon>
        <taxon>PACMAD clade</taxon>
        <taxon>Panicoideae</taxon>
        <taxon>Andropogonodae</taxon>
        <taxon>Andropogoneae</taxon>
        <taxon>Tripsacinae</taxon>
        <taxon>Zea</taxon>
    </lineage>
</organism>
<name>A0A804NZN6_MAIZE</name>
<evidence type="ECO:0000313" key="2">
    <source>
        <dbReference type="Proteomes" id="UP000007305"/>
    </source>
</evidence>
<dbReference type="Proteomes" id="UP000007305">
    <property type="component" value="Chromosome 4"/>
</dbReference>
<protein>
    <submittedName>
        <fullName evidence="1">Uncharacterized protein</fullName>
    </submittedName>
</protein>